<dbReference type="CDD" id="cd04730">
    <property type="entry name" value="NPD_like"/>
    <property type="match status" value="1"/>
</dbReference>
<dbReference type="AlphaFoldDB" id="A0A1Y2G485"/>
<evidence type="ECO:0000256" key="1">
    <source>
        <dbReference type="ARBA" id="ARBA00022630"/>
    </source>
</evidence>
<dbReference type="InterPro" id="IPR013785">
    <property type="entry name" value="Aldolase_TIM"/>
</dbReference>
<comment type="caution">
    <text evidence="5">The sequence shown here is derived from an EMBL/GenBank/DDBJ whole genome shotgun (WGS) entry which is preliminary data.</text>
</comment>
<gene>
    <name evidence="5" type="ORF">BCR35DRAFT_298267</name>
</gene>
<dbReference type="InParanoid" id="A0A1Y2G485"/>
<dbReference type="OrthoDB" id="2349068at2759"/>
<feature type="region of interest" description="Disordered" evidence="4">
    <location>
        <begin position="266"/>
        <end position="288"/>
    </location>
</feature>
<dbReference type="PANTHER" id="PTHR32332">
    <property type="entry name" value="2-NITROPROPANE DIOXYGENASE"/>
    <property type="match status" value="1"/>
</dbReference>
<evidence type="ECO:0000313" key="5">
    <source>
        <dbReference type="EMBL" id="ORY92754.1"/>
    </source>
</evidence>
<dbReference type="GO" id="GO:0051213">
    <property type="term" value="F:dioxygenase activity"/>
    <property type="evidence" value="ECO:0007669"/>
    <property type="project" value="UniProtKB-KW"/>
</dbReference>
<dbReference type="SUPFAM" id="SSF51412">
    <property type="entry name" value="Inosine monophosphate dehydrogenase (IMPDH)"/>
    <property type="match status" value="1"/>
</dbReference>
<evidence type="ECO:0000256" key="3">
    <source>
        <dbReference type="ARBA" id="ARBA00023002"/>
    </source>
</evidence>
<accession>A0A1Y2G485</accession>
<feature type="compositionally biased region" description="Basic and acidic residues" evidence="4">
    <location>
        <begin position="268"/>
        <end position="288"/>
    </location>
</feature>
<name>A0A1Y2G485_9BASI</name>
<dbReference type="EMBL" id="MCGR01000001">
    <property type="protein sequence ID" value="ORY92754.1"/>
    <property type="molecule type" value="Genomic_DNA"/>
</dbReference>
<proteinExistence type="predicted"/>
<keyword evidence="1" id="KW-0285">Flavoprotein</keyword>
<dbReference type="Gene3D" id="3.20.20.70">
    <property type="entry name" value="Aldolase class I"/>
    <property type="match status" value="1"/>
</dbReference>
<sequence>MQTALSRLLGIRIPVISAPMAGAAGGALAAAVTRGGGFGFVAAGASPLPSLLKELDTGRKELDLASNDPLPFGIGLMCWRLEAPHGDPSQADAFLSAMVAAKPKAVWMSFGQELQSWVQRYREREAQEGLSKTIMFVKACTAKQALEAKGWEGVDVVVAQGIEAGGHAPTHDVGLPIISLIGTLGPHFPSSSKPLLVAAGGIATGSQLVATLALGAQGVVIGTRFLATKEALYSQAQKDLILRSSGEDTTKGMKWDEARATLGWGEGVDGRGLRNKTSHPDHEAGSEEGKKLYAEAMKEGDVDRIVTWSGTSVGLVKQVQSPAEILTELEKEALASLDRLKQVAA</sequence>
<dbReference type="InterPro" id="IPR004136">
    <property type="entry name" value="NMO"/>
</dbReference>
<keyword evidence="5" id="KW-0223">Dioxygenase</keyword>
<dbReference type="Proteomes" id="UP000193467">
    <property type="component" value="Unassembled WGS sequence"/>
</dbReference>
<organism evidence="5 6">
    <name type="scientific">Leucosporidium creatinivorum</name>
    <dbReference type="NCBI Taxonomy" id="106004"/>
    <lineage>
        <taxon>Eukaryota</taxon>
        <taxon>Fungi</taxon>
        <taxon>Dikarya</taxon>
        <taxon>Basidiomycota</taxon>
        <taxon>Pucciniomycotina</taxon>
        <taxon>Microbotryomycetes</taxon>
        <taxon>Leucosporidiales</taxon>
        <taxon>Leucosporidium</taxon>
    </lineage>
</organism>
<dbReference type="GO" id="GO:0018580">
    <property type="term" value="F:nitronate monooxygenase activity"/>
    <property type="evidence" value="ECO:0007669"/>
    <property type="project" value="InterPro"/>
</dbReference>
<keyword evidence="3" id="KW-0560">Oxidoreductase</keyword>
<dbReference type="PANTHER" id="PTHR32332:SF31">
    <property type="entry name" value="2-NITROPROPANE DIOXYGENASE FAMILY, PUTATIVE (AFU_ORTHOLOGUE AFUA_2G09850)-RELATED"/>
    <property type="match status" value="1"/>
</dbReference>
<evidence type="ECO:0000256" key="4">
    <source>
        <dbReference type="SAM" id="MobiDB-lite"/>
    </source>
</evidence>
<evidence type="ECO:0000256" key="2">
    <source>
        <dbReference type="ARBA" id="ARBA00022643"/>
    </source>
</evidence>
<protein>
    <submittedName>
        <fullName evidence="5">2-nitropropane dioxygenase</fullName>
    </submittedName>
</protein>
<dbReference type="STRING" id="106004.A0A1Y2G485"/>
<reference evidence="5 6" key="1">
    <citation type="submission" date="2016-07" db="EMBL/GenBank/DDBJ databases">
        <title>Pervasive Adenine N6-methylation of Active Genes in Fungi.</title>
        <authorList>
            <consortium name="DOE Joint Genome Institute"/>
            <person name="Mondo S.J."/>
            <person name="Dannebaum R.O."/>
            <person name="Kuo R.C."/>
            <person name="Labutti K."/>
            <person name="Haridas S."/>
            <person name="Kuo A."/>
            <person name="Salamov A."/>
            <person name="Ahrendt S.R."/>
            <person name="Lipzen A."/>
            <person name="Sullivan W."/>
            <person name="Andreopoulos W.B."/>
            <person name="Clum A."/>
            <person name="Lindquist E."/>
            <person name="Daum C."/>
            <person name="Ramamoorthy G.K."/>
            <person name="Gryganskyi A."/>
            <person name="Culley D."/>
            <person name="Magnuson J.K."/>
            <person name="James T.Y."/>
            <person name="O'Malley M.A."/>
            <person name="Stajich J.E."/>
            <person name="Spatafora J.W."/>
            <person name="Visel A."/>
            <person name="Grigoriev I.V."/>
        </authorList>
    </citation>
    <scope>NUCLEOTIDE SEQUENCE [LARGE SCALE GENOMIC DNA]</scope>
    <source>
        <strain evidence="5 6">62-1032</strain>
    </source>
</reference>
<evidence type="ECO:0000313" key="6">
    <source>
        <dbReference type="Proteomes" id="UP000193467"/>
    </source>
</evidence>
<keyword evidence="2" id="KW-0288">FMN</keyword>
<keyword evidence="6" id="KW-1185">Reference proteome</keyword>
<dbReference type="Pfam" id="PF03060">
    <property type="entry name" value="NMO"/>
    <property type="match status" value="1"/>
</dbReference>